<accession>A0A316ERU7</accession>
<reference evidence="2 5" key="2">
    <citation type="submission" date="2020-07" db="EMBL/GenBank/DDBJ databases">
        <title>The draft genome sequence of Maribacter polysiphoniae KCTC 22021.</title>
        <authorList>
            <person name="Mu L."/>
        </authorList>
    </citation>
    <scope>NUCLEOTIDE SEQUENCE [LARGE SCALE GENOMIC DNA]</scope>
    <source>
        <strain evidence="2 5">KCTC 22021</strain>
    </source>
</reference>
<evidence type="ECO:0000313" key="3">
    <source>
        <dbReference type="EMBL" id="PWK25830.1"/>
    </source>
</evidence>
<dbReference type="Pfam" id="PF19578">
    <property type="entry name" value="DUF6090"/>
    <property type="match status" value="1"/>
</dbReference>
<dbReference type="RefSeq" id="WP_109648747.1">
    <property type="nucleotide sequence ID" value="NZ_JACWLN010000002.1"/>
</dbReference>
<dbReference type="Proteomes" id="UP000245667">
    <property type="component" value="Unassembled WGS sequence"/>
</dbReference>
<dbReference type="EMBL" id="QGGQ01000001">
    <property type="protein sequence ID" value="PWK25830.1"/>
    <property type="molecule type" value="Genomic_DNA"/>
</dbReference>
<proteinExistence type="predicted"/>
<dbReference type="EMBL" id="JACWLN010000002">
    <property type="protein sequence ID" value="MBD1260367.1"/>
    <property type="molecule type" value="Genomic_DNA"/>
</dbReference>
<dbReference type="Proteomes" id="UP000651837">
    <property type="component" value="Unassembled WGS sequence"/>
</dbReference>
<organism evidence="3 4">
    <name type="scientific">Maribacter polysiphoniae</name>
    <dbReference type="NCBI Taxonomy" id="429344"/>
    <lineage>
        <taxon>Bacteria</taxon>
        <taxon>Pseudomonadati</taxon>
        <taxon>Bacteroidota</taxon>
        <taxon>Flavobacteriia</taxon>
        <taxon>Flavobacteriales</taxon>
        <taxon>Flavobacteriaceae</taxon>
        <taxon>Maribacter</taxon>
    </lineage>
</organism>
<name>A0A316ERU7_9FLAO</name>
<reference evidence="3 4" key="1">
    <citation type="submission" date="2018-05" db="EMBL/GenBank/DDBJ databases">
        <title>Genomic Encyclopedia of Archaeal and Bacterial Type Strains, Phase II (KMG-II): from individual species to whole genera.</title>
        <authorList>
            <person name="Goeker M."/>
        </authorList>
    </citation>
    <scope>NUCLEOTIDE SEQUENCE [LARGE SCALE GENOMIC DNA]</scope>
    <source>
        <strain evidence="3 4">DSM 23514</strain>
    </source>
</reference>
<evidence type="ECO:0000313" key="4">
    <source>
        <dbReference type="Proteomes" id="UP000245667"/>
    </source>
</evidence>
<dbReference type="InterPro" id="IPR045749">
    <property type="entry name" value="DUF6090"/>
</dbReference>
<dbReference type="AlphaFoldDB" id="A0A316ERU7"/>
<evidence type="ECO:0000256" key="1">
    <source>
        <dbReference type="SAM" id="Phobius"/>
    </source>
</evidence>
<sequence length="250" mass="29242">MIKFFRRIRQQVLTENKFSKYLLYAIGEIVLVVIGILIALQINNWNEIRKDNAETNKINYELNAEFLNNRIILKKRIKDLKAANNYVRSVLSLINKSETEFELISVDSIINESLKYGNYNPANSTIQELISSGKLGLIPDSSLKENLFNWLQSIEDADEDFKNQDLQTSTQLIPYLDRNISMKNLNIYENVGIDKKTELFNAADYYKVFHDLKFENLYQGKLLWNIVMINHYKEMDSLALEIINQTENKK</sequence>
<gene>
    <name evidence="2" type="ORF">HZY62_07195</name>
    <name evidence="3" type="ORF">LX92_00574</name>
</gene>
<feature type="transmembrane region" description="Helical" evidence="1">
    <location>
        <begin position="21"/>
        <end position="42"/>
    </location>
</feature>
<protein>
    <submittedName>
        <fullName evidence="3">Uncharacterized protein</fullName>
    </submittedName>
</protein>
<evidence type="ECO:0000313" key="5">
    <source>
        <dbReference type="Proteomes" id="UP000651837"/>
    </source>
</evidence>
<keyword evidence="1" id="KW-1133">Transmembrane helix</keyword>
<keyword evidence="1" id="KW-0472">Membrane</keyword>
<keyword evidence="5" id="KW-1185">Reference proteome</keyword>
<comment type="caution">
    <text evidence="3">The sequence shown here is derived from an EMBL/GenBank/DDBJ whole genome shotgun (WGS) entry which is preliminary data.</text>
</comment>
<evidence type="ECO:0000313" key="2">
    <source>
        <dbReference type="EMBL" id="MBD1260367.1"/>
    </source>
</evidence>
<keyword evidence="1" id="KW-0812">Transmembrane</keyword>
<dbReference type="OrthoDB" id="821805at2"/>